<keyword evidence="2" id="KW-0472">Membrane</keyword>
<name>A0A1C7LY47_GRIFR</name>
<sequence>MNYFRERFAHLFLSLRSSLPTTASAQSIELASTAITTVIEPPIPTINARFRWIGRRGCLGRRPNQGWDDKQHVEHATARSHDNHNVSLLSKALRFVNSLFSTLYSYIFLLQLSTTHRWRIVRLIDAREKPGSEERWESFKARMTLEWQVIVTACGVFLAVAISLMQIPDIMANPLTNALNWVTVFCTCAGLFIGLAYLVHFSSLETTKADASGCATPNGSSRLNGAACPCCSAFPPPAYYGGLLSSLPAPSPISGTVILPETPLFHHSQHAFSDEKNEEDGEGDADREPAVDADRI</sequence>
<reference evidence="4 5" key="1">
    <citation type="submission" date="2016-03" db="EMBL/GenBank/DDBJ databases">
        <title>Whole genome sequencing of Grifola frondosa 9006-11.</title>
        <authorList>
            <person name="Min B."/>
            <person name="Park H."/>
            <person name="Kim J.-G."/>
            <person name="Cho H."/>
            <person name="Oh Y.-L."/>
            <person name="Kong W.-S."/>
            <person name="Choi I.-G."/>
        </authorList>
    </citation>
    <scope>NUCLEOTIDE SEQUENCE [LARGE SCALE GENOMIC DNA]</scope>
    <source>
        <strain evidence="4 5">9006-11</strain>
    </source>
</reference>
<feature type="transmembrane region" description="Helical" evidence="2">
    <location>
        <begin position="179"/>
        <end position="199"/>
    </location>
</feature>
<proteinExistence type="predicted"/>
<keyword evidence="5" id="KW-1185">Reference proteome</keyword>
<evidence type="ECO:0000313" key="5">
    <source>
        <dbReference type="Proteomes" id="UP000092993"/>
    </source>
</evidence>
<evidence type="ECO:0000313" key="4">
    <source>
        <dbReference type="EMBL" id="OBZ69582.1"/>
    </source>
</evidence>
<keyword evidence="2" id="KW-0812">Transmembrane</keyword>
<dbReference type="EMBL" id="LUGG01000015">
    <property type="protein sequence ID" value="OBZ69582.1"/>
    <property type="molecule type" value="Genomic_DNA"/>
</dbReference>
<protein>
    <recommendedName>
        <fullName evidence="6">Transmembrane protein</fullName>
    </recommendedName>
</protein>
<accession>A0A1C7LY47</accession>
<feature type="compositionally biased region" description="Basic and acidic residues" evidence="1">
    <location>
        <begin position="284"/>
        <end position="296"/>
    </location>
</feature>
<evidence type="ECO:0000256" key="3">
    <source>
        <dbReference type="SAM" id="SignalP"/>
    </source>
</evidence>
<comment type="caution">
    <text evidence="4">The sequence shown here is derived from an EMBL/GenBank/DDBJ whole genome shotgun (WGS) entry which is preliminary data.</text>
</comment>
<dbReference type="AlphaFoldDB" id="A0A1C7LY47"/>
<keyword evidence="3" id="KW-0732">Signal</keyword>
<evidence type="ECO:0008006" key="6">
    <source>
        <dbReference type="Google" id="ProtNLM"/>
    </source>
</evidence>
<feature type="signal peptide" evidence="3">
    <location>
        <begin position="1"/>
        <end position="25"/>
    </location>
</feature>
<keyword evidence="2" id="KW-1133">Transmembrane helix</keyword>
<feature type="chain" id="PRO_5008888836" description="Transmembrane protein" evidence="3">
    <location>
        <begin position="26"/>
        <end position="296"/>
    </location>
</feature>
<dbReference type="Proteomes" id="UP000092993">
    <property type="component" value="Unassembled WGS sequence"/>
</dbReference>
<feature type="region of interest" description="Disordered" evidence="1">
    <location>
        <begin position="270"/>
        <end position="296"/>
    </location>
</feature>
<organism evidence="4 5">
    <name type="scientific">Grifola frondosa</name>
    <name type="common">Maitake</name>
    <name type="synonym">Polyporus frondosus</name>
    <dbReference type="NCBI Taxonomy" id="5627"/>
    <lineage>
        <taxon>Eukaryota</taxon>
        <taxon>Fungi</taxon>
        <taxon>Dikarya</taxon>
        <taxon>Basidiomycota</taxon>
        <taxon>Agaricomycotina</taxon>
        <taxon>Agaricomycetes</taxon>
        <taxon>Polyporales</taxon>
        <taxon>Grifolaceae</taxon>
        <taxon>Grifola</taxon>
    </lineage>
</organism>
<evidence type="ECO:0000256" key="1">
    <source>
        <dbReference type="SAM" id="MobiDB-lite"/>
    </source>
</evidence>
<evidence type="ECO:0000256" key="2">
    <source>
        <dbReference type="SAM" id="Phobius"/>
    </source>
</evidence>
<feature type="transmembrane region" description="Helical" evidence="2">
    <location>
        <begin position="145"/>
        <end position="167"/>
    </location>
</feature>
<gene>
    <name evidence="4" type="ORF">A0H81_10309</name>
</gene>